<evidence type="ECO:0000259" key="5">
    <source>
        <dbReference type="PROSITE" id="PS00022"/>
    </source>
</evidence>
<dbReference type="Proteomes" id="UP000298663">
    <property type="component" value="Unassembled WGS sequence"/>
</dbReference>
<reference evidence="7 8" key="1">
    <citation type="journal article" date="2015" name="Genome Biol.">
        <title>Comparative genomics of Steinernema reveals deeply conserved gene regulatory networks.</title>
        <authorList>
            <person name="Dillman A.R."/>
            <person name="Macchietto M."/>
            <person name="Porter C.F."/>
            <person name="Rogers A."/>
            <person name="Williams B."/>
            <person name="Antoshechkin I."/>
            <person name="Lee M.M."/>
            <person name="Goodwin Z."/>
            <person name="Lu X."/>
            <person name="Lewis E.E."/>
            <person name="Goodrich-Blair H."/>
            <person name="Stock S.P."/>
            <person name="Adams B.J."/>
            <person name="Sternberg P.W."/>
            <person name="Mortazavi A."/>
        </authorList>
    </citation>
    <scope>NUCLEOTIDE SEQUENCE [LARGE SCALE GENOMIC DNA]</scope>
    <source>
        <strain evidence="7 8">ALL</strain>
    </source>
</reference>
<dbReference type="PROSITE" id="PS01186">
    <property type="entry name" value="EGF_2"/>
    <property type="match status" value="1"/>
</dbReference>
<name>A0A4U5LWY5_STECR</name>
<evidence type="ECO:0000256" key="1">
    <source>
        <dbReference type="ARBA" id="ARBA00022536"/>
    </source>
</evidence>
<sequence length="216" mass="24082">MEGKLCDRPSPRGVETVRTSGFYIERIGCRCPVGFSGEHCETGFGGWKICFESPRGRLCRCAEGFEGENCDQEKRVNPCGAENLCKNSGWCESNLDSFKCPQCFTGADCSQRDPACDESQQLRLITVILEIIVLLVVVMLVLIVVIVRKRLNESRRDSGTIKSQESKMLSSEYASRYAADPCDRRIAKPNSRLQEAAEKALLEEPIYAEIDTLPGK</sequence>
<dbReference type="AlphaFoldDB" id="A0A4U5LWY5"/>
<dbReference type="PANTHER" id="PTHR24049:SF35">
    <property type="entry name" value="EGF-LIKE DOMAIN-CONTAINING PROTEIN"/>
    <property type="match status" value="1"/>
</dbReference>
<keyword evidence="8" id="KW-1185">Reference proteome</keyword>
<feature type="transmembrane region" description="Helical" evidence="4">
    <location>
        <begin position="124"/>
        <end position="147"/>
    </location>
</feature>
<dbReference type="Gene3D" id="2.10.25.10">
    <property type="entry name" value="Laminin"/>
    <property type="match status" value="2"/>
</dbReference>
<keyword evidence="1" id="KW-0245">EGF-like domain</keyword>
<accession>A0A4U5LWY5</accession>
<evidence type="ECO:0000256" key="2">
    <source>
        <dbReference type="ARBA" id="ARBA00022737"/>
    </source>
</evidence>
<evidence type="ECO:0000313" key="8">
    <source>
        <dbReference type="Proteomes" id="UP000298663"/>
    </source>
</evidence>
<proteinExistence type="predicted"/>
<reference evidence="7 8" key="2">
    <citation type="journal article" date="2019" name="G3 (Bethesda)">
        <title>Hybrid Assembly of the Genome of the Entomopathogenic Nematode Steinernema carpocapsae Identifies the X-Chromosome.</title>
        <authorList>
            <person name="Serra L."/>
            <person name="Macchietto M."/>
            <person name="Macias-Munoz A."/>
            <person name="McGill C.J."/>
            <person name="Rodriguez I.M."/>
            <person name="Rodriguez B."/>
            <person name="Murad R."/>
            <person name="Mortazavi A."/>
        </authorList>
    </citation>
    <scope>NUCLEOTIDE SEQUENCE [LARGE SCALE GENOMIC DNA]</scope>
    <source>
        <strain evidence="7 8">ALL</strain>
    </source>
</reference>
<evidence type="ECO:0000256" key="3">
    <source>
        <dbReference type="ARBA" id="ARBA00023157"/>
    </source>
</evidence>
<keyword evidence="4" id="KW-1133">Transmembrane helix</keyword>
<keyword evidence="2" id="KW-0677">Repeat</keyword>
<dbReference type="InterPro" id="IPR051022">
    <property type="entry name" value="Notch_Cell-Fate_Det"/>
</dbReference>
<dbReference type="STRING" id="34508.A0A4U5LWY5"/>
<dbReference type="InterPro" id="IPR000742">
    <property type="entry name" value="EGF"/>
</dbReference>
<keyword evidence="4" id="KW-0472">Membrane</keyword>
<dbReference type="PANTHER" id="PTHR24049">
    <property type="entry name" value="CRUMBS FAMILY MEMBER"/>
    <property type="match status" value="1"/>
</dbReference>
<dbReference type="OrthoDB" id="5813299at2759"/>
<dbReference type="EMBL" id="AZBU02000011">
    <property type="protein sequence ID" value="TKR60726.1"/>
    <property type="molecule type" value="Genomic_DNA"/>
</dbReference>
<gene>
    <name evidence="7" type="ORF">L596_027929</name>
</gene>
<evidence type="ECO:0000313" key="7">
    <source>
        <dbReference type="EMBL" id="TKR60726.1"/>
    </source>
</evidence>
<keyword evidence="4" id="KW-0812">Transmembrane</keyword>
<organism evidence="7 8">
    <name type="scientific">Steinernema carpocapsae</name>
    <name type="common">Entomopathogenic nematode</name>
    <dbReference type="NCBI Taxonomy" id="34508"/>
    <lineage>
        <taxon>Eukaryota</taxon>
        <taxon>Metazoa</taxon>
        <taxon>Ecdysozoa</taxon>
        <taxon>Nematoda</taxon>
        <taxon>Chromadorea</taxon>
        <taxon>Rhabditida</taxon>
        <taxon>Tylenchina</taxon>
        <taxon>Panagrolaimomorpha</taxon>
        <taxon>Strongyloidoidea</taxon>
        <taxon>Steinernematidae</taxon>
        <taxon>Steinernema</taxon>
    </lineage>
</organism>
<keyword evidence="3" id="KW-1015">Disulfide bond</keyword>
<protein>
    <recommendedName>
        <fullName evidence="5 6">EGF-like domain-containing protein</fullName>
    </recommendedName>
</protein>
<dbReference type="PROSITE" id="PS00022">
    <property type="entry name" value="EGF_1"/>
    <property type="match status" value="1"/>
</dbReference>
<evidence type="ECO:0000256" key="4">
    <source>
        <dbReference type="SAM" id="Phobius"/>
    </source>
</evidence>
<evidence type="ECO:0000259" key="6">
    <source>
        <dbReference type="PROSITE" id="PS01186"/>
    </source>
</evidence>
<dbReference type="GO" id="GO:0016020">
    <property type="term" value="C:membrane"/>
    <property type="evidence" value="ECO:0007669"/>
    <property type="project" value="UniProtKB-SubCell"/>
</dbReference>
<feature type="domain" description="EGF-like" evidence="5 6">
    <location>
        <begin position="29"/>
        <end position="40"/>
    </location>
</feature>
<comment type="caution">
    <text evidence="7">The sequence shown here is derived from an EMBL/GenBank/DDBJ whole genome shotgun (WGS) entry which is preliminary data.</text>
</comment>